<evidence type="ECO:0000313" key="3">
    <source>
        <dbReference type="Proteomes" id="UP000283523"/>
    </source>
</evidence>
<keyword evidence="3" id="KW-1185">Reference proteome</keyword>
<comment type="caution">
    <text evidence="2">The sequence shown here is derived from an EMBL/GenBank/DDBJ whole genome shotgun (WGS) entry which is preliminary data.</text>
</comment>
<dbReference type="OrthoDB" id="964176at2"/>
<accession>A0A418M6C5</accession>
<organism evidence="2 3">
    <name type="scientific">Fibrisoma montanum</name>
    <dbReference type="NCBI Taxonomy" id="2305895"/>
    <lineage>
        <taxon>Bacteria</taxon>
        <taxon>Pseudomonadati</taxon>
        <taxon>Bacteroidota</taxon>
        <taxon>Cytophagia</taxon>
        <taxon>Cytophagales</taxon>
        <taxon>Spirosomataceae</taxon>
        <taxon>Fibrisoma</taxon>
    </lineage>
</organism>
<dbReference type="Proteomes" id="UP000283523">
    <property type="component" value="Unassembled WGS sequence"/>
</dbReference>
<proteinExistence type="predicted"/>
<feature type="region of interest" description="Disordered" evidence="1">
    <location>
        <begin position="58"/>
        <end position="79"/>
    </location>
</feature>
<dbReference type="InterPro" id="IPR006522">
    <property type="entry name" value="Phage_virion_morphogenesis"/>
</dbReference>
<sequence>MSPQDFESSANEIRRFIQQKVPKIIGIEATKHFKRSFRDEGFTDDKLEEWDDIGEPRKVQKRRANGDLPPILTDSGDLGDSLTYSEEGDKVVVSTDVPYAQRHNEGLKGMPKRQFMGPSKQLEKKIIGKIEKELAKIFKR</sequence>
<dbReference type="RefSeq" id="WP_119669175.1">
    <property type="nucleotide sequence ID" value="NZ_QXED01000005.1"/>
</dbReference>
<name>A0A418M6C5_9BACT</name>
<evidence type="ECO:0000256" key="1">
    <source>
        <dbReference type="SAM" id="MobiDB-lite"/>
    </source>
</evidence>
<evidence type="ECO:0000313" key="2">
    <source>
        <dbReference type="EMBL" id="RIV21381.1"/>
    </source>
</evidence>
<dbReference type="AlphaFoldDB" id="A0A418M6C5"/>
<protein>
    <recommendedName>
        <fullName evidence="4">Phage virion morphogenesis protein</fullName>
    </recommendedName>
</protein>
<reference evidence="2 3" key="1">
    <citation type="submission" date="2018-08" db="EMBL/GenBank/DDBJ databases">
        <title>Fibrisoma montanum sp. nov., isolated from Danxia mountain soil.</title>
        <authorList>
            <person name="Huang Y."/>
        </authorList>
    </citation>
    <scope>NUCLEOTIDE SEQUENCE [LARGE SCALE GENOMIC DNA]</scope>
    <source>
        <strain evidence="2 3">HYT19</strain>
    </source>
</reference>
<evidence type="ECO:0008006" key="4">
    <source>
        <dbReference type="Google" id="ProtNLM"/>
    </source>
</evidence>
<gene>
    <name evidence="2" type="ORF">DYU11_18420</name>
</gene>
<dbReference type="Pfam" id="PF05069">
    <property type="entry name" value="Phage_tail_S"/>
    <property type="match status" value="1"/>
</dbReference>
<dbReference type="EMBL" id="QXED01000005">
    <property type="protein sequence ID" value="RIV21381.1"/>
    <property type="molecule type" value="Genomic_DNA"/>
</dbReference>